<feature type="compositionally biased region" description="Basic residues" evidence="3">
    <location>
        <begin position="31"/>
        <end position="40"/>
    </location>
</feature>
<dbReference type="PANTHER" id="PTHR19965:SF69">
    <property type="entry name" value="NUCLEOTIDE-BINDING ALPHA-BETA PLAIT DOMAIN-CONTAINING PROTEIN-RELATED"/>
    <property type="match status" value="1"/>
</dbReference>
<dbReference type="GO" id="GO:0005634">
    <property type="term" value="C:nucleus"/>
    <property type="evidence" value="ECO:0007669"/>
    <property type="project" value="TreeGrafter"/>
</dbReference>
<dbReference type="CDD" id="cd12680">
    <property type="entry name" value="RRM_THOC4"/>
    <property type="match status" value="1"/>
</dbReference>
<dbReference type="EMBL" id="JBCNJP010000019">
    <property type="protein sequence ID" value="KAK9061202.1"/>
    <property type="molecule type" value="Genomic_DNA"/>
</dbReference>
<evidence type="ECO:0000313" key="6">
    <source>
        <dbReference type="Proteomes" id="UP001408789"/>
    </source>
</evidence>
<organism evidence="5 6">
    <name type="scientific">Deinandra increscens subsp. villosa</name>
    <dbReference type="NCBI Taxonomy" id="3103831"/>
    <lineage>
        <taxon>Eukaryota</taxon>
        <taxon>Viridiplantae</taxon>
        <taxon>Streptophyta</taxon>
        <taxon>Embryophyta</taxon>
        <taxon>Tracheophyta</taxon>
        <taxon>Spermatophyta</taxon>
        <taxon>Magnoliopsida</taxon>
        <taxon>eudicotyledons</taxon>
        <taxon>Gunneridae</taxon>
        <taxon>Pentapetalae</taxon>
        <taxon>asterids</taxon>
        <taxon>campanulids</taxon>
        <taxon>Asterales</taxon>
        <taxon>Asteraceae</taxon>
        <taxon>Asteroideae</taxon>
        <taxon>Heliantheae alliance</taxon>
        <taxon>Madieae</taxon>
        <taxon>Madiinae</taxon>
        <taxon>Deinandra</taxon>
    </lineage>
</organism>
<evidence type="ECO:0000313" key="5">
    <source>
        <dbReference type="EMBL" id="KAK9061202.1"/>
    </source>
</evidence>
<dbReference type="GO" id="GO:0003729">
    <property type="term" value="F:mRNA binding"/>
    <property type="evidence" value="ECO:0007669"/>
    <property type="project" value="TreeGrafter"/>
</dbReference>
<gene>
    <name evidence="5" type="ORF">SSX86_018382</name>
</gene>
<sequence>MAGRIDMSLDDIIKNNKKSGRSDANTSFRGGGRRRGPGRSRGRDFESGPGPTRRFENRFSTARMKPYFVPQDFHVQNMVVGGENKSEAGTKLYISNLHYEVTNEDIKVLFSDVGELKRYSIHYDRSGRSKGTAEVVYMLQSDAVAAMKRYNNVQLDGKPMKLELVGVNIVTPIPVPPTQMGNVGNNPINPSRGIRGRIVGRGQVRGYNNAPHRGSERAQGGGRDHSEKISVVDLDADLERYRLQAMRIN</sequence>
<dbReference type="GO" id="GO:0006406">
    <property type="term" value="P:mRNA export from nucleus"/>
    <property type="evidence" value="ECO:0007669"/>
    <property type="project" value="TreeGrafter"/>
</dbReference>
<feature type="region of interest" description="Disordered" evidence="3">
    <location>
        <begin position="206"/>
        <end position="226"/>
    </location>
</feature>
<reference evidence="5 6" key="1">
    <citation type="submission" date="2024-04" db="EMBL/GenBank/DDBJ databases">
        <title>The reference genome of an endangered Asteraceae, Deinandra increscens subsp. villosa, native to the Central Coast of California.</title>
        <authorList>
            <person name="Guilliams M."/>
            <person name="Hasenstab-Lehman K."/>
            <person name="Meyer R."/>
            <person name="Mcevoy S."/>
        </authorList>
    </citation>
    <scope>NUCLEOTIDE SEQUENCE [LARGE SCALE GENOMIC DNA]</scope>
    <source>
        <tissue evidence="5">Leaf</tissue>
    </source>
</reference>
<accession>A0AAP0CVX4</accession>
<name>A0AAP0CVX4_9ASTR</name>
<evidence type="ECO:0000259" key="4">
    <source>
        <dbReference type="PROSITE" id="PS50102"/>
    </source>
</evidence>
<dbReference type="Gene3D" id="3.30.70.330">
    <property type="match status" value="1"/>
</dbReference>
<dbReference type="PANTHER" id="PTHR19965">
    <property type="entry name" value="RNA AND EXPORT FACTOR BINDING PROTEIN"/>
    <property type="match status" value="1"/>
</dbReference>
<feature type="region of interest" description="Disordered" evidence="3">
    <location>
        <begin position="1"/>
        <end position="57"/>
    </location>
</feature>
<evidence type="ECO:0000256" key="3">
    <source>
        <dbReference type="SAM" id="MobiDB-lite"/>
    </source>
</evidence>
<dbReference type="InterPro" id="IPR012677">
    <property type="entry name" value="Nucleotide-bd_a/b_plait_sf"/>
</dbReference>
<feature type="domain" description="RRM" evidence="4">
    <location>
        <begin position="90"/>
        <end position="167"/>
    </location>
</feature>
<evidence type="ECO:0000256" key="2">
    <source>
        <dbReference type="PROSITE-ProRule" id="PRU00176"/>
    </source>
</evidence>
<dbReference type="Pfam" id="PF00076">
    <property type="entry name" value="RRM_1"/>
    <property type="match status" value="1"/>
</dbReference>
<keyword evidence="6" id="KW-1185">Reference proteome</keyword>
<dbReference type="SMART" id="SM00360">
    <property type="entry name" value="RRM"/>
    <property type="match status" value="1"/>
</dbReference>
<dbReference type="InterPro" id="IPR051229">
    <property type="entry name" value="ALYREF_mRNA_export"/>
</dbReference>
<dbReference type="InterPro" id="IPR035979">
    <property type="entry name" value="RBD_domain_sf"/>
</dbReference>
<dbReference type="InterPro" id="IPR000504">
    <property type="entry name" value="RRM_dom"/>
</dbReference>
<comment type="caution">
    <text evidence="5">The sequence shown here is derived from an EMBL/GenBank/DDBJ whole genome shotgun (WGS) entry which is preliminary data.</text>
</comment>
<keyword evidence="1 2" id="KW-0694">RNA-binding</keyword>
<protein>
    <recommendedName>
        <fullName evidence="4">RRM domain-containing protein</fullName>
    </recommendedName>
</protein>
<proteinExistence type="predicted"/>
<dbReference type="AlphaFoldDB" id="A0AAP0CVX4"/>
<evidence type="ECO:0000256" key="1">
    <source>
        <dbReference type="ARBA" id="ARBA00022884"/>
    </source>
</evidence>
<dbReference type="PROSITE" id="PS50102">
    <property type="entry name" value="RRM"/>
    <property type="match status" value="1"/>
</dbReference>
<dbReference type="SUPFAM" id="SSF54928">
    <property type="entry name" value="RNA-binding domain, RBD"/>
    <property type="match status" value="1"/>
</dbReference>
<dbReference type="Proteomes" id="UP001408789">
    <property type="component" value="Unassembled WGS sequence"/>
</dbReference>